<protein>
    <submittedName>
        <fullName evidence="1">DNA alkylation repair protein</fullName>
    </submittedName>
</protein>
<dbReference type="Proteomes" id="UP000581206">
    <property type="component" value="Unassembled WGS sequence"/>
</dbReference>
<comment type="caution">
    <text evidence="1">The sequence shown here is derived from an EMBL/GenBank/DDBJ whole genome shotgun (WGS) entry which is preliminary data.</text>
</comment>
<dbReference type="Pfam" id="PF08713">
    <property type="entry name" value="DNA_alkylation"/>
    <property type="match status" value="1"/>
</dbReference>
<sequence length="250" mass="28238">MTTPTDDEVLSRLRATLTDAADEDLRATSGRVFKEEIRPYGIRVATVRSIATRALADLGPVDLDRLWRLCDDMWASGWLEESFVACYWAAAQAKRFRPSEVEVFGRWLGTGVSNWASCDALCTDSIGRLLLRYPQVAPTVVSWASSSNRWLRRGAAVSFIRPARKGEFLDTVFQVAETLLTDQDDLVRKGYGWLLKAASRPHPDQVYDYLLARRDVMPRVAFRYALEHYDRERRDAAMGRATGRSATTAP</sequence>
<dbReference type="PANTHER" id="PTHR34070">
    <property type="entry name" value="ARMADILLO-TYPE FOLD"/>
    <property type="match status" value="1"/>
</dbReference>
<reference evidence="1 2" key="1">
    <citation type="submission" date="2020-04" db="EMBL/GenBank/DDBJ databases">
        <title>MicrobeNet Type strains.</title>
        <authorList>
            <person name="Nicholson A.C."/>
        </authorList>
    </citation>
    <scope>NUCLEOTIDE SEQUENCE [LARGE SCALE GENOMIC DNA]</scope>
    <source>
        <strain evidence="1 2">ATCC BAA-788</strain>
    </source>
</reference>
<name>A0A7X6KTQ0_9CELL</name>
<dbReference type="EMBL" id="JAAXOX010000002">
    <property type="protein sequence ID" value="NKY21963.1"/>
    <property type="molecule type" value="Genomic_DNA"/>
</dbReference>
<evidence type="ECO:0000313" key="2">
    <source>
        <dbReference type="Proteomes" id="UP000581206"/>
    </source>
</evidence>
<accession>A0A7X6KTQ0</accession>
<dbReference type="InterPro" id="IPR014825">
    <property type="entry name" value="DNA_alkylation"/>
</dbReference>
<dbReference type="Gene3D" id="1.25.10.90">
    <property type="match status" value="1"/>
</dbReference>
<proteinExistence type="predicted"/>
<dbReference type="RefSeq" id="WP_168629084.1">
    <property type="nucleotide sequence ID" value="NZ_BONL01000002.1"/>
</dbReference>
<gene>
    <name evidence="1" type="ORF">HGA03_04715</name>
</gene>
<evidence type="ECO:0000313" key="1">
    <source>
        <dbReference type="EMBL" id="NKY21963.1"/>
    </source>
</evidence>
<dbReference type="SUPFAM" id="SSF48371">
    <property type="entry name" value="ARM repeat"/>
    <property type="match status" value="1"/>
</dbReference>
<dbReference type="InterPro" id="IPR016024">
    <property type="entry name" value="ARM-type_fold"/>
</dbReference>
<dbReference type="PANTHER" id="PTHR34070:SF1">
    <property type="entry name" value="DNA ALKYLATION REPAIR PROTEIN"/>
    <property type="match status" value="1"/>
</dbReference>
<organism evidence="1 2">
    <name type="scientific">Cellulomonas denverensis</name>
    <dbReference type="NCBI Taxonomy" id="264297"/>
    <lineage>
        <taxon>Bacteria</taxon>
        <taxon>Bacillati</taxon>
        <taxon>Actinomycetota</taxon>
        <taxon>Actinomycetes</taxon>
        <taxon>Micrococcales</taxon>
        <taxon>Cellulomonadaceae</taxon>
        <taxon>Cellulomonas</taxon>
    </lineage>
</organism>
<dbReference type="AlphaFoldDB" id="A0A7X6KTQ0"/>
<keyword evidence="2" id="KW-1185">Reference proteome</keyword>
<dbReference type="CDD" id="cd06561">
    <property type="entry name" value="AlkD_like"/>
    <property type="match status" value="1"/>
</dbReference>